<dbReference type="Proteomes" id="UP000789920">
    <property type="component" value="Unassembled WGS sequence"/>
</dbReference>
<comment type="caution">
    <text evidence="1">The sequence shown here is derived from an EMBL/GenBank/DDBJ whole genome shotgun (WGS) entry which is preliminary data.</text>
</comment>
<feature type="non-terminal residue" evidence="1">
    <location>
        <position position="1"/>
    </location>
</feature>
<reference evidence="1" key="1">
    <citation type="submission" date="2021-06" db="EMBL/GenBank/DDBJ databases">
        <authorList>
            <person name="Kallberg Y."/>
            <person name="Tangrot J."/>
            <person name="Rosling A."/>
        </authorList>
    </citation>
    <scope>NUCLEOTIDE SEQUENCE</scope>
    <source>
        <strain evidence="1">MA461A</strain>
    </source>
</reference>
<dbReference type="EMBL" id="CAJVQC010049177">
    <property type="protein sequence ID" value="CAG8787250.1"/>
    <property type="molecule type" value="Genomic_DNA"/>
</dbReference>
<protein>
    <submittedName>
        <fullName evidence="1">10433_t:CDS:1</fullName>
    </submittedName>
</protein>
<keyword evidence="2" id="KW-1185">Reference proteome</keyword>
<name>A0ACA9RDV0_9GLOM</name>
<sequence>PKRTIHLMKANQRDVGVLVARRTGVWQSTIQPTGRRRTGCVVETSLFKDPEENSFSGLSISERTSEEVNNFGGPIDKECYNDIQDEIQDEIQDLEVY</sequence>
<evidence type="ECO:0000313" key="1">
    <source>
        <dbReference type="EMBL" id="CAG8787250.1"/>
    </source>
</evidence>
<organism evidence="1 2">
    <name type="scientific">Racocetra persica</name>
    <dbReference type="NCBI Taxonomy" id="160502"/>
    <lineage>
        <taxon>Eukaryota</taxon>
        <taxon>Fungi</taxon>
        <taxon>Fungi incertae sedis</taxon>
        <taxon>Mucoromycota</taxon>
        <taxon>Glomeromycotina</taxon>
        <taxon>Glomeromycetes</taxon>
        <taxon>Diversisporales</taxon>
        <taxon>Gigasporaceae</taxon>
        <taxon>Racocetra</taxon>
    </lineage>
</organism>
<gene>
    <name evidence="1" type="ORF">RPERSI_LOCUS18509</name>
</gene>
<proteinExistence type="predicted"/>
<evidence type="ECO:0000313" key="2">
    <source>
        <dbReference type="Proteomes" id="UP000789920"/>
    </source>
</evidence>
<accession>A0ACA9RDV0</accession>